<proteinExistence type="predicted"/>
<name>A0ABY8WNF8_9ACTN</name>
<accession>A0ABY8WNF8</accession>
<dbReference type="Proteomes" id="UP001240150">
    <property type="component" value="Chromosome"/>
</dbReference>
<dbReference type="Pfam" id="PF13835">
    <property type="entry name" value="DUF4194"/>
    <property type="match status" value="1"/>
</dbReference>
<gene>
    <name evidence="1" type="ORF">ACTOB_002247</name>
</gene>
<protein>
    <submittedName>
        <fullName evidence="1">DUF4194 domain-containing protein</fullName>
    </submittedName>
</protein>
<dbReference type="InterPro" id="IPR025449">
    <property type="entry name" value="JetB"/>
</dbReference>
<sequence>MSTRPADEAPNLSIAVTHLLKGVVYRDTQEVAWRHLLQLQSQVRDHFTVIGLVAEIDETEGYAYLRSRLDDPAEDSPIPRLIARRQLSLHVSVLLALLRKRLAEFDAAGAETRLILTRQQIIDMLTLFLPRTSTDARLIDQIDTHITKIIDMGFLRRVNDTETSFEVRRIVKAFVDGQWLSDLDARLADYAAQFAGPVAEDTL</sequence>
<keyword evidence="2" id="KW-1185">Reference proteome</keyword>
<dbReference type="RefSeq" id="WP_284920024.1">
    <property type="nucleotide sequence ID" value="NZ_CP126980.1"/>
</dbReference>
<organism evidence="1 2">
    <name type="scientific">Actinoplanes oblitus</name>
    <dbReference type="NCBI Taxonomy" id="3040509"/>
    <lineage>
        <taxon>Bacteria</taxon>
        <taxon>Bacillati</taxon>
        <taxon>Actinomycetota</taxon>
        <taxon>Actinomycetes</taxon>
        <taxon>Micromonosporales</taxon>
        <taxon>Micromonosporaceae</taxon>
        <taxon>Actinoplanes</taxon>
    </lineage>
</organism>
<evidence type="ECO:0000313" key="2">
    <source>
        <dbReference type="Proteomes" id="UP001240150"/>
    </source>
</evidence>
<reference evidence="1 2" key="1">
    <citation type="submission" date="2023-06" db="EMBL/GenBank/DDBJ databases">
        <authorList>
            <person name="Yushchuk O."/>
            <person name="Binda E."/>
            <person name="Ruckert-Reed C."/>
            <person name="Fedorenko V."/>
            <person name="Kalinowski J."/>
            <person name="Marinelli F."/>
        </authorList>
    </citation>
    <scope>NUCLEOTIDE SEQUENCE [LARGE SCALE GENOMIC DNA]</scope>
    <source>
        <strain evidence="1 2">NRRL 3884</strain>
    </source>
</reference>
<dbReference type="EMBL" id="CP126980">
    <property type="protein sequence ID" value="WIM98643.1"/>
    <property type="molecule type" value="Genomic_DNA"/>
</dbReference>
<evidence type="ECO:0000313" key="1">
    <source>
        <dbReference type="EMBL" id="WIM98643.1"/>
    </source>
</evidence>